<name>A0ABR0US50_REHGL</name>
<dbReference type="EMBL" id="JABTTQ020002203">
    <property type="protein sequence ID" value="KAK6125540.1"/>
    <property type="molecule type" value="Genomic_DNA"/>
</dbReference>
<comment type="caution">
    <text evidence="3">The sequence shown here is derived from an EMBL/GenBank/DDBJ whole genome shotgun (WGS) entry which is preliminary data.</text>
</comment>
<feature type="domain" description="Zinc knuckle CX2CX4HX4C" evidence="2">
    <location>
        <begin position="178"/>
        <end position="225"/>
    </location>
</feature>
<dbReference type="PANTHER" id="PTHR31286">
    <property type="entry name" value="GLYCINE-RICH CELL WALL STRUCTURAL PROTEIN 1.8-LIKE"/>
    <property type="match status" value="1"/>
</dbReference>
<protein>
    <recommendedName>
        <fullName evidence="5">CCHC-type domain-containing protein</fullName>
    </recommendedName>
</protein>
<evidence type="ECO:0000259" key="1">
    <source>
        <dbReference type="Pfam" id="PF14111"/>
    </source>
</evidence>
<dbReference type="InterPro" id="IPR025558">
    <property type="entry name" value="DUF4283"/>
</dbReference>
<dbReference type="Proteomes" id="UP001318860">
    <property type="component" value="Unassembled WGS sequence"/>
</dbReference>
<evidence type="ECO:0000313" key="4">
    <source>
        <dbReference type="Proteomes" id="UP001318860"/>
    </source>
</evidence>
<sequence length="281" mass="32889">MSEKQDSIDELCCRMQLQEEEEGGVCLDESDDVVQTQEIRWCLVGRFLTERQLNFLAMKNTLASIWRPVKGVFIKELGPNLFLFQFFHELDILRVQSNGPWTFDNSLLLTKRLNVGEQPTKVKLFHTELWVQVFDLPFGFMTEKVGRSIGNFIGNFIDADQFSFNGVWQNYMRIRVAVDVRIPIKRRMKLKKPDGEWIWVNFKYERLPTFCFFCGLLGHSEKFCAKKLFGCSDRREDRAYGSWLWRLPEKFKMLLGLTRVAISFSDQKSGSVHGGSTYFSR</sequence>
<evidence type="ECO:0000259" key="2">
    <source>
        <dbReference type="Pfam" id="PF14392"/>
    </source>
</evidence>
<dbReference type="Pfam" id="PF14392">
    <property type="entry name" value="zf-CCHC_4"/>
    <property type="match status" value="1"/>
</dbReference>
<reference evidence="3 4" key="1">
    <citation type="journal article" date="2021" name="Comput. Struct. Biotechnol. J.">
        <title>De novo genome assembly of the potent medicinal plant Rehmannia glutinosa using nanopore technology.</title>
        <authorList>
            <person name="Ma L."/>
            <person name="Dong C."/>
            <person name="Song C."/>
            <person name="Wang X."/>
            <person name="Zheng X."/>
            <person name="Niu Y."/>
            <person name="Chen S."/>
            <person name="Feng W."/>
        </authorList>
    </citation>
    <scope>NUCLEOTIDE SEQUENCE [LARGE SCALE GENOMIC DNA]</scope>
    <source>
        <strain evidence="3">DH-2019</strain>
    </source>
</reference>
<proteinExistence type="predicted"/>
<dbReference type="InterPro" id="IPR040256">
    <property type="entry name" value="At4g02000-like"/>
</dbReference>
<feature type="domain" description="DUF4283" evidence="1">
    <location>
        <begin position="36"/>
        <end position="120"/>
    </location>
</feature>
<evidence type="ECO:0008006" key="5">
    <source>
        <dbReference type="Google" id="ProtNLM"/>
    </source>
</evidence>
<gene>
    <name evidence="3" type="ORF">DH2020_040719</name>
</gene>
<dbReference type="InterPro" id="IPR025836">
    <property type="entry name" value="Zn_knuckle_CX2CX4HX4C"/>
</dbReference>
<accession>A0ABR0US50</accession>
<keyword evidence="4" id="KW-1185">Reference proteome</keyword>
<dbReference type="PANTHER" id="PTHR31286:SF153">
    <property type="entry name" value="DUF4283 DOMAIN PROTEIN"/>
    <property type="match status" value="1"/>
</dbReference>
<organism evidence="3 4">
    <name type="scientific">Rehmannia glutinosa</name>
    <name type="common">Chinese foxglove</name>
    <dbReference type="NCBI Taxonomy" id="99300"/>
    <lineage>
        <taxon>Eukaryota</taxon>
        <taxon>Viridiplantae</taxon>
        <taxon>Streptophyta</taxon>
        <taxon>Embryophyta</taxon>
        <taxon>Tracheophyta</taxon>
        <taxon>Spermatophyta</taxon>
        <taxon>Magnoliopsida</taxon>
        <taxon>eudicotyledons</taxon>
        <taxon>Gunneridae</taxon>
        <taxon>Pentapetalae</taxon>
        <taxon>asterids</taxon>
        <taxon>lamiids</taxon>
        <taxon>Lamiales</taxon>
        <taxon>Orobanchaceae</taxon>
        <taxon>Rehmannieae</taxon>
        <taxon>Rehmannia</taxon>
    </lineage>
</organism>
<dbReference type="Pfam" id="PF14111">
    <property type="entry name" value="DUF4283"/>
    <property type="match status" value="1"/>
</dbReference>
<evidence type="ECO:0000313" key="3">
    <source>
        <dbReference type="EMBL" id="KAK6125540.1"/>
    </source>
</evidence>